<dbReference type="CDD" id="cd07061">
    <property type="entry name" value="HP_HAP_like"/>
    <property type="match status" value="1"/>
</dbReference>
<comment type="similarity">
    <text evidence="1">Belongs to the histidine acid phosphatase family.</text>
</comment>
<dbReference type="SUPFAM" id="SSF53254">
    <property type="entry name" value="Phosphoglycerate mutase-like"/>
    <property type="match status" value="1"/>
</dbReference>
<dbReference type="PANTHER" id="PTHR20963:SF24">
    <property type="entry name" value="3-PHYTASE B"/>
    <property type="match status" value="1"/>
</dbReference>
<evidence type="ECO:0000259" key="5">
    <source>
        <dbReference type="Pfam" id="PF00144"/>
    </source>
</evidence>
<evidence type="ECO:0000256" key="3">
    <source>
        <dbReference type="ARBA" id="ARBA00022801"/>
    </source>
</evidence>
<evidence type="ECO:0000256" key="4">
    <source>
        <dbReference type="SAM" id="Phobius"/>
    </source>
</evidence>
<evidence type="ECO:0000313" key="6">
    <source>
        <dbReference type="EMBL" id="KAK5141629.1"/>
    </source>
</evidence>
<keyword evidence="7" id="KW-1185">Reference proteome</keyword>
<dbReference type="Proteomes" id="UP001308179">
    <property type="component" value="Unassembled WGS sequence"/>
</dbReference>
<dbReference type="EMBL" id="JAVRRR010000552">
    <property type="protein sequence ID" value="KAK5141629.1"/>
    <property type="molecule type" value="Genomic_DNA"/>
</dbReference>
<keyword evidence="4" id="KW-1133">Transmembrane helix</keyword>
<sequence>MGPRQLFANQEHKYVALGEHKERPLTDRRWSKSFLLFITTITLVAFAALVFIFGRPSPHGDAPASCDTIYHGYQCQNDISHYWGHITFAQILSRHGARDPTASKTAQYNATIHKLQANVKNFTGPYAFLADYEYRLGADQLTVFGQQELVNSGIKYYDRYKELASRLVPFVRSSGQARVVESAQNWTQGFHAAKLANQVSKYADAAYPYPIVVIPETDVCNAFENGSDGNIASKAQAQWAAVFIPPIRTRINAALPGANLTVMETVHMMDLCPFNTVASPNGTISGFCALFTEEEWHQYGYYQTLNKYYGFSHGNPLGPTQGVGFSNELIARLTSKSVDDESSTNHTLDGSNDTFPLGRRLYADFSHDNDMTAIFSALGLYNRTTGHLPNTTITEAPQANGYSAAWTVPFAARAYFEKMQCRRRPEELVRVIVNDRVLPLTQCDGDRLGRCTLDAFVDSLGFMVNEKAQEAVQKSLDGVTGDKSTGVAGIVFVAIDKEGKQIAASASGKTGLNNRGPMTMDTVFWIASCTKLLATMACLQAVEQGKLKLDDHKQVYELCPELEKVKVLEEGGKLVDKKTEITLRMLLSHTSGFGYEFFNPKLRDYGRPAGYDVFHADVKEIFRMPLVNQPGETWEYGIGIDWAGILLKRATGVKLNDWIQEHIMQPLGLENINMFPTAAMKKELAFMHQRWPGSKEAEERDHVYREPLLAETEHEKDHVFHSGGAGAYAKPAEYVQVLAALLNDGKSPITGKQILKKETVDLMWENQVPKMPDFARQGIPAAKPEQTNPAPELYPQEGNPPQGWGLSFMITQEAGATGRGKNTAWWAGIANLFWWCDREKGVAGMIASQVMPFGDAHVMGQWGACEAAVYSALGKEMEIRTK</sequence>
<dbReference type="InterPro" id="IPR033379">
    <property type="entry name" value="Acid_Pase_AS"/>
</dbReference>
<accession>A0ABR0L0K6</accession>
<dbReference type="InterPro" id="IPR001466">
    <property type="entry name" value="Beta-lactam-related"/>
</dbReference>
<evidence type="ECO:0000256" key="2">
    <source>
        <dbReference type="ARBA" id="ARBA00012632"/>
    </source>
</evidence>
<dbReference type="InterPro" id="IPR000560">
    <property type="entry name" value="His_Pase_clade-2"/>
</dbReference>
<dbReference type="Pfam" id="PF00328">
    <property type="entry name" value="His_Phos_2"/>
    <property type="match status" value="1"/>
</dbReference>
<dbReference type="EC" id="3.1.3.8" evidence="2"/>
<proteinExistence type="inferred from homology"/>
<dbReference type="InterPro" id="IPR029033">
    <property type="entry name" value="His_PPase_superfam"/>
</dbReference>
<dbReference type="PROSITE" id="PS00616">
    <property type="entry name" value="HIS_ACID_PHOSPHAT_1"/>
    <property type="match status" value="1"/>
</dbReference>
<keyword evidence="4" id="KW-0472">Membrane</keyword>
<keyword evidence="3" id="KW-0378">Hydrolase</keyword>
<dbReference type="Gene3D" id="3.40.50.1240">
    <property type="entry name" value="Phosphoglycerate mutase-like"/>
    <property type="match status" value="1"/>
</dbReference>
<protein>
    <recommendedName>
        <fullName evidence="2">3-phytase</fullName>
        <ecNumber evidence="2">3.1.3.8</ecNumber>
    </recommendedName>
</protein>
<comment type="caution">
    <text evidence="6">The sequence shown here is derived from an EMBL/GenBank/DDBJ whole genome shotgun (WGS) entry which is preliminary data.</text>
</comment>
<dbReference type="PANTHER" id="PTHR20963">
    <property type="entry name" value="MULTIPLE INOSITOL POLYPHOSPHATE PHOSPHATASE-RELATED"/>
    <property type="match status" value="1"/>
</dbReference>
<evidence type="ECO:0000313" key="7">
    <source>
        <dbReference type="Proteomes" id="UP001308179"/>
    </source>
</evidence>
<evidence type="ECO:0000256" key="1">
    <source>
        <dbReference type="ARBA" id="ARBA00005375"/>
    </source>
</evidence>
<feature type="transmembrane region" description="Helical" evidence="4">
    <location>
        <begin position="33"/>
        <end position="54"/>
    </location>
</feature>
<keyword evidence="4" id="KW-0812">Transmembrane</keyword>
<organism evidence="6 7">
    <name type="scientific">Rachicladosporium monterosium</name>
    <dbReference type="NCBI Taxonomy" id="1507873"/>
    <lineage>
        <taxon>Eukaryota</taxon>
        <taxon>Fungi</taxon>
        <taxon>Dikarya</taxon>
        <taxon>Ascomycota</taxon>
        <taxon>Pezizomycotina</taxon>
        <taxon>Dothideomycetes</taxon>
        <taxon>Dothideomycetidae</taxon>
        <taxon>Cladosporiales</taxon>
        <taxon>Cladosporiaceae</taxon>
        <taxon>Rachicladosporium</taxon>
    </lineage>
</organism>
<gene>
    <name evidence="6" type="ORF">LTR32_005853</name>
</gene>
<dbReference type="PROSITE" id="PS00778">
    <property type="entry name" value="HIS_ACID_PHOSPHAT_2"/>
    <property type="match status" value="1"/>
</dbReference>
<name>A0ABR0L0K6_9PEZI</name>
<dbReference type="Gene3D" id="3.40.710.10">
    <property type="entry name" value="DD-peptidase/beta-lactamase superfamily"/>
    <property type="match status" value="1"/>
</dbReference>
<dbReference type="SUPFAM" id="SSF56601">
    <property type="entry name" value="beta-lactamase/transpeptidase-like"/>
    <property type="match status" value="1"/>
</dbReference>
<reference evidence="6 7" key="1">
    <citation type="submission" date="2023-08" db="EMBL/GenBank/DDBJ databases">
        <title>Black Yeasts Isolated from many extreme environments.</title>
        <authorList>
            <person name="Coleine C."/>
            <person name="Stajich J.E."/>
            <person name="Selbmann L."/>
        </authorList>
    </citation>
    <scope>NUCLEOTIDE SEQUENCE [LARGE SCALE GENOMIC DNA]</scope>
    <source>
        <strain evidence="6 7">CCFEE 5386</strain>
    </source>
</reference>
<feature type="domain" description="Beta-lactamase-related" evidence="5">
    <location>
        <begin position="486"/>
        <end position="853"/>
    </location>
</feature>
<dbReference type="Pfam" id="PF00144">
    <property type="entry name" value="Beta-lactamase"/>
    <property type="match status" value="1"/>
</dbReference>
<dbReference type="InterPro" id="IPR012338">
    <property type="entry name" value="Beta-lactam/transpept-like"/>
</dbReference>